<dbReference type="EMBL" id="JACIFV010000031">
    <property type="protein sequence ID" value="MBB4195504.1"/>
    <property type="molecule type" value="Genomic_DNA"/>
</dbReference>
<evidence type="ECO:0000313" key="1">
    <source>
        <dbReference type="EMBL" id="MBB4195504.1"/>
    </source>
</evidence>
<gene>
    <name evidence="1" type="ORF">GGD53_005699</name>
</gene>
<keyword evidence="2" id="KW-1185">Reference proteome</keyword>
<sequence>MNRSRQSAPITADPSDLGFVDRQIALRQIVDDLRNLRGGAPDDFGRSPALDRLLSMISASVIPIAKADDEDWEIILMELLELRATMTRLATGVAETSH</sequence>
<dbReference type="Proteomes" id="UP000524492">
    <property type="component" value="Unassembled WGS sequence"/>
</dbReference>
<protein>
    <submittedName>
        <fullName evidence="1">Uncharacterized protein</fullName>
    </submittedName>
</protein>
<accession>A0A7W6QDH4</accession>
<evidence type="ECO:0000313" key="2">
    <source>
        <dbReference type="Proteomes" id="UP000524492"/>
    </source>
</evidence>
<dbReference type="RefSeq" id="WP_184459944.1">
    <property type="nucleotide sequence ID" value="NZ_JACIFV010000031.1"/>
</dbReference>
<reference evidence="1 2" key="1">
    <citation type="submission" date="2020-08" db="EMBL/GenBank/DDBJ databases">
        <title>Genomic Encyclopedia of Type Strains, Phase IV (KMG-V): Genome sequencing to study the core and pangenomes of soil and plant-associated prokaryotes.</title>
        <authorList>
            <person name="Whitman W."/>
        </authorList>
    </citation>
    <scope>NUCLEOTIDE SEQUENCE [LARGE SCALE GENOMIC DNA]</scope>
    <source>
        <strain evidence="1 2">SEMIA 4074</strain>
    </source>
</reference>
<proteinExistence type="predicted"/>
<name>A0A7W6QDH4_9HYPH</name>
<dbReference type="AlphaFoldDB" id="A0A7W6QDH4"/>
<organism evidence="1 2">
    <name type="scientific">Rhizobium aethiopicum</name>
    <dbReference type="NCBI Taxonomy" id="1138170"/>
    <lineage>
        <taxon>Bacteria</taxon>
        <taxon>Pseudomonadati</taxon>
        <taxon>Pseudomonadota</taxon>
        <taxon>Alphaproteobacteria</taxon>
        <taxon>Hyphomicrobiales</taxon>
        <taxon>Rhizobiaceae</taxon>
        <taxon>Rhizobium/Agrobacterium group</taxon>
        <taxon>Rhizobium</taxon>
    </lineage>
</organism>
<comment type="caution">
    <text evidence="1">The sequence shown here is derived from an EMBL/GenBank/DDBJ whole genome shotgun (WGS) entry which is preliminary data.</text>
</comment>